<organism evidence="3 4">
    <name type="scientific">Aeromicrobium marinum DSM 15272</name>
    <dbReference type="NCBI Taxonomy" id="585531"/>
    <lineage>
        <taxon>Bacteria</taxon>
        <taxon>Bacillati</taxon>
        <taxon>Actinomycetota</taxon>
        <taxon>Actinomycetes</taxon>
        <taxon>Propionibacteriales</taxon>
        <taxon>Nocardioidaceae</taxon>
        <taxon>Aeromicrobium</taxon>
    </lineage>
</organism>
<dbReference type="eggNOG" id="ENOG503357V">
    <property type="taxonomic scope" value="Bacteria"/>
</dbReference>
<dbReference type="AlphaFoldDB" id="E2SAI6"/>
<feature type="domain" description="TY-Chap central" evidence="1">
    <location>
        <begin position="167"/>
        <end position="277"/>
    </location>
</feature>
<proteinExistence type="predicted"/>
<dbReference type="Pfam" id="PF22551">
    <property type="entry name" value="TY-Chap1"/>
    <property type="match status" value="1"/>
</dbReference>
<keyword evidence="4" id="KW-1185">Reference proteome</keyword>
<evidence type="ECO:0000259" key="1">
    <source>
        <dbReference type="Pfam" id="PF22551"/>
    </source>
</evidence>
<gene>
    <name evidence="3" type="ORF">HMPREF0063_10976</name>
</gene>
<feature type="domain" description="TY-Chap N-terminal" evidence="2">
    <location>
        <begin position="23"/>
        <end position="134"/>
    </location>
</feature>
<dbReference type="RefSeq" id="WP_007077998.1">
    <property type="nucleotide sequence ID" value="NZ_CM001024.1"/>
</dbReference>
<dbReference type="HOGENOM" id="CLU_703278_0_0_11"/>
<name>E2SAI6_9ACTN</name>
<accession>E2SAI6</accession>
<sequence length="392" mass="43833">MDESEQVEERSSRGSGVDDAVETAWRAFRRALADGLAAGRDSDVELRPEAEVDCTVLQITRGDDGLELWWRGDDDVEEPYDLDGRADLVLLDLGFEWLSDTSVLIVPEREVDRLAHAASVVLRDLWQVVHPAFVQVTGLDLGLGGMPEPDAEEPALPAIVRPSTMADLTYWVDLALGEEFGHPPHKNRDGHIPVRGEDGAAVWITVRSRRSVEVWTILATEVGFGKAHRAVDRLSRRHPQVRFFLDADTLIASASVSAQPFVPEQLVGAMNGMLRISRGHAGLRHELLRKRRRREAAEHPDTDLMLLFSSIWTNDVDADRLALRLSGSDIPRLRRWATLADAMALTAADAQRPSRAESVIDARERSARKWRRVARVCRRVANQELARRRPAS</sequence>
<comment type="caution">
    <text evidence="3">The sequence shown here is derived from an EMBL/GenBank/DDBJ whole genome shotgun (WGS) entry which is preliminary data.</text>
</comment>
<evidence type="ECO:0000313" key="3">
    <source>
        <dbReference type="EMBL" id="EFQ84260.1"/>
    </source>
</evidence>
<dbReference type="InterPro" id="IPR054344">
    <property type="entry name" value="TY-Chap_N"/>
</dbReference>
<evidence type="ECO:0000259" key="2">
    <source>
        <dbReference type="Pfam" id="PF22552"/>
    </source>
</evidence>
<dbReference type="EMBL" id="ACLF03000003">
    <property type="protein sequence ID" value="EFQ84260.1"/>
    <property type="molecule type" value="Genomic_DNA"/>
</dbReference>
<protein>
    <submittedName>
        <fullName evidence="3">Uncharacterized protein</fullName>
    </submittedName>
</protein>
<dbReference type="Proteomes" id="UP000003111">
    <property type="component" value="Unassembled WGS sequence"/>
</dbReference>
<dbReference type="InterPro" id="IPR054343">
    <property type="entry name" value="TY-Chap_M"/>
</dbReference>
<evidence type="ECO:0000313" key="4">
    <source>
        <dbReference type="Proteomes" id="UP000003111"/>
    </source>
</evidence>
<reference evidence="3" key="1">
    <citation type="submission" date="2010-08" db="EMBL/GenBank/DDBJ databases">
        <authorList>
            <person name="Muzny D."/>
            <person name="Qin X."/>
            <person name="Buhay C."/>
            <person name="Dugan-Rocha S."/>
            <person name="Ding Y."/>
            <person name="Chen G."/>
            <person name="Hawes A."/>
            <person name="Holder M."/>
            <person name="Jhangiani S."/>
            <person name="Johnson A."/>
            <person name="Khan Z."/>
            <person name="Li Z."/>
            <person name="Liu W."/>
            <person name="Liu X."/>
            <person name="Perez L."/>
            <person name="Shen H."/>
            <person name="Wang Q."/>
            <person name="Watt J."/>
            <person name="Xi L."/>
            <person name="Xin Y."/>
            <person name="Zhou J."/>
            <person name="Deng J."/>
            <person name="Jiang H."/>
            <person name="Liu Y."/>
            <person name="Qu J."/>
            <person name="Song X.-Z."/>
            <person name="Zhang L."/>
            <person name="Villasana D."/>
            <person name="Johnson A."/>
            <person name="Liu J."/>
            <person name="Liyanage D."/>
            <person name="Lorensuhewa L."/>
            <person name="Robinson T."/>
            <person name="Song A."/>
            <person name="Song B.-B."/>
            <person name="Dinh H."/>
            <person name="Thornton R."/>
            <person name="Coyle M."/>
            <person name="Francisco L."/>
            <person name="Jackson L."/>
            <person name="Javaid M."/>
            <person name="Korchina V."/>
            <person name="Kovar C."/>
            <person name="Mata R."/>
            <person name="Mathew T."/>
            <person name="Ngo R."/>
            <person name="Nguyen L."/>
            <person name="Nguyen N."/>
            <person name="Okwuonu G."/>
            <person name="Ongeri F."/>
            <person name="Pham C."/>
            <person name="Simmons D."/>
            <person name="Wilczek-Boney K."/>
            <person name="Hale W."/>
            <person name="Jakkamsetti A."/>
            <person name="Pham P."/>
            <person name="Ruth R."/>
            <person name="San Lucas F."/>
            <person name="Warren J."/>
            <person name="Zhang J."/>
            <person name="Zhao Z."/>
            <person name="Zhou C."/>
            <person name="Zhu D."/>
            <person name="Lee S."/>
            <person name="Bess C."/>
            <person name="Blankenburg K."/>
            <person name="Forbes L."/>
            <person name="Fu Q."/>
            <person name="Gubbala S."/>
            <person name="Hirani K."/>
            <person name="Jayaseelan J.C."/>
            <person name="Lara F."/>
            <person name="Munidasa M."/>
            <person name="Palculict T."/>
            <person name="Patil S."/>
            <person name="Pu L.-L."/>
            <person name="Saada N."/>
            <person name="Tang L."/>
            <person name="Weissenberger G."/>
            <person name="Zhu Y."/>
            <person name="Hemphill L."/>
            <person name="Shang Y."/>
            <person name="Youmans B."/>
            <person name="Ayvaz T."/>
            <person name="Ross M."/>
            <person name="Santibanez J."/>
            <person name="Aqrawi P."/>
            <person name="Gross S."/>
            <person name="Joshi V."/>
            <person name="Fowler G."/>
            <person name="Nazareth L."/>
            <person name="Reid J."/>
            <person name="Worley K."/>
            <person name="Petrosino J."/>
            <person name="Highlander S."/>
            <person name="Gibbs R."/>
        </authorList>
    </citation>
    <scope>NUCLEOTIDE SEQUENCE [LARGE SCALE GENOMIC DNA]</scope>
    <source>
        <strain evidence="3">DSM 15272</strain>
    </source>
</reference>
<dbReference type="OrthoDB" id="4772408at2"/>
<dbReference type="STRING" id="585531.HMPREF0063_10976"/>
<dbReference type="Pfam" id="PF22552">
    <property type="entry name" value="TY-Chap3"/>
    <property type="match status" value="1"/>
</dbReference>